<feature type="transmembrane region" description="Helical" evidence="5">
    <location>
        <begin position="178"/>
        <end position="195"/>
    </location>
</feature>
<comment type="caution">
    <text evidence="7">The sequence shown here is derived from an EMBL/GenBank/DDBJ whole genome shotgun (WGS) entry which is preliminary data.</text>
</comment>
<dbReference type="Proteomes" id="UP001228905">
    <property type="component" value="Unassembled WGS sequence"/>
</dbReference>
<feature type="transmembrane region" description="Helical" evidence="5">
    <location>
        <begin position="201"/>
        <end position="216"/>
    </location>
</feature>
<dbReference type="EMBL" id="JAUSVS010000002">
    <property type="protein sequence ID" value="MDQ0464126.1"/>
    <property type="molecule type" value="Genomic_DNA"/>
</dbReference>
<proteinExistence type="predicted"/>
<accession>A0ABU0IQ40</accession>
<name>A0ABU0IQ40_9CAUL</name>
<evidence type="ECO:0000313" key="8">
    <source>
        <dbReference type="Proteomes" id="UP001228905"/>
    </source>
</evidence>
<evidence type="ECO:0000256" key="4">
    <source>
        <dbReference type="ARBA" id="ARBA00023136"/>
    </source>
</evidence>
<reference evidence="7 8" key="1">
    <citation type="submission" date="2023-07" db="EMBL/GenBank/DDBJ databases">
        <title>Genomic Encyclopedia of Type Strains, Phase IV (KMG-IV): sequencing the most valuable type-strain genomes for metagenomic binning, comparative biology and taxonomic classification.</title>
        <authorList>
            <person name="Goeker M."/>
        </authorList>
    </citation>
    <scope>NUCLEOTIDE SEQUENCE [LARGE SCALE GENOMIC DNA]</scope>
    <source>
        <strain evidence="7 8">DSM 18695</strain>
    </source>
</reference>
<evidence type="ECO:0000256" key="1">
    <source>
        <dbReference type="ARBA" id="ARBA00004141"/>
    </source>
</evidence>
<feature type="transmembrane region" description="Helical" evidence="5">
    <location>
        <begin position="223"/>
        <end position="239"/>
    </location>
</feature>
<feature type="domain" description="O-antigen ligase-related" evidence="6">
    <location>
        <begin position="206"/>
        <end position="351"/>
    </location>
</feature>
<dbReference type="InterPro" id="IPR007016">
    <property type="entry name" value="O-antigen_ligase-rel_domated"/>
</dbReference>
<feature type="transmembrane region" description="Helical" evidence="5">
    <location>
        <begin position="135"/>
        <end position="157"/>
    </location>
</feature>
<feature type="transmembrane region" description="Helical" evidence="5">
    <location>
        <begin position="52"/>
        <end position="71"/>
    </location>
</feature>
<protein>
    <submittedName>
        <fullName evidence="7">O-antigen ligase</fullName>
    </submittedName>
</protein>
<keyword evidence="4 5" id="KW-0472">Membrane</keyword>
<evidence type="ECO:0000256" key="3">
    <source>
        <dbReference type="ARBA" id="ARBA00022989"/>
    </source>
</evidence>
<feature type="transmembrane region" description="Helical" evidence="5">
    <location>
        <begin position="340"/>
        <end position="367"/>
    </location>
</feature>
<keyword evidence="8" id="KW-1185">Reference proteome</keyword>
<dbReference type="Pfam" id="PF04932">
    <property type="entry name" value="Wzy_C"/>
    <property type="match status" value="1"/>
</dbReference>
<evidence type="ECO:0000256" key="5">
    <source>
        <dbReference type="SAM" id="Phobius"/>
    </source>
</evidence>
<feature type="transmembrane region" description="Helical" evidence="5">
    <location>
        <begin position="111"/>
        <end position="129"/>
    </location>
</feature>
<keyword evidence="2 5" id="KW-0812">Transmembrane</keyword>
<evidence type="ECO:0000259" key="6">
    <source>
        <dbReference type="Pfam" id="PF04932"/>
    </source>
</evidence>
<feature type="transmembrane region" description="Helical" evidence="5">
    <location>
        <begin position="77"/>
        <end position="99"/>
    </location>
</feature>
<dbReference type="GO" id="GO:0016874">
    <property type="term" value="F:ligase activity"/>
    <property type="evidence" value="ECO:0007669"/>
    <property type="project" value="UniProtKB-KW"/>
</dbReference>
<feature type="transmembrane region" description="Helical" evidence="5">
    <location>
        <begin position="373"/>
        <end position="395"/>
    </location>
</feature>
<evidence type="ECO:0000256" key="2">
    <source>
        <dbReference type="ARBA" id="ARBA00022692"/>
    </source>
</evidence>
<evidence type="ECO:0000313" key="7">
    <source>
        <dbReference type="EMBL" id="MDQ0464126.1"/>
    </source>
</evidence>
<dbReference type="RefSeq" id="WP_307348540.1">
    <property type="nucleotide sequence ID" value="NZ_JAUSVS010000002.1"/>
</dbReference>
<sequence length="419" mass="45045">MTYPAATPAYRPRIDMWTIGAFCLAVLALLIYSQGWLTLLTGGNVGDTSKSGLIRNLFLPAYAAGVVLLAMSPGATLAALLRQPFLILLMVIVAASLLWSDAPDQTMRRIVALYATTLTGVVLAGRYSWATLAEIMAATFLILGVLCLLLIFGLPGIGKMTEIFPGAWRGVWPEKNALGGNMALGFGLCAAAALLNPRRAWLWWGAAALALLLVLGSTSKTSLISLILGGMALGFVFLVRRGPVSGVMATFAAVVGALGIAGFLLFAADVFLGLLGKDATLTGRTKIWAAVYHQIQLRPWTGYGYGATWDNESGRGALAWITKEAGFRARHAHNSWLEQWLSLGLSGLAAWTLFWLQTFGAAIIAAFRHKGAYLALPYLAVYTLTTLTESIAVTWNDLRWVIFVAIAVKLAWPDPEARR</sequence>
<gene>
    <name evidence="7" type="ORF">QO010_001897</name>
</gene>
<keyword evidence="7" id="KW-0436">Ligase</keyword>
<organism evidence="7 8">
    <name type="scientific">Caulobacter ginsengisoli</name>
    <dbReference type="NCBI Taxonomy" id="400775"/>
    <lineage>
        <taxon>Bacteria</taxon>
        <taxon>Pseudomonadati</taxon>
        <taxon>Pseudomonadota</taxon>
        <taxon>Alphaproteobacteria</taxon>
        <taxon>Caulobacterales</taxon>
        <taxon>Caulobacteraceae</taxon>
        <taxon>Caulobacter</taxon>
    </lineage>
</organism>
<keyword evidence="3 5" id="KW-1133">Transmembrane helix</keyword>
<feature type="transmembrane region" description="Helical" evidence="5">
    <location>
        <begin position="251"/>
        <end position="276"/>
    </location>
</feature>
<comment type="subcellular location">
    <subcellularLocation>
        <location evidence="1">Membrane</location>
        <topology evidence="1">Multi-pass membrane protein</topology>
    </subcellularLocation>
</comment>
<feature type="transmembrane region" description="Helical" evidence="5">
    <location>
        <begin position="16"/>
        <end position="40"/>
    </location>
</feature>
<dbReference type="PANTHER" id="PTHR37422">
    <property type="entry name" value="TEICHURONIC ACID BIOSYNTHESIS PROTEIN TUAE"/>
    <property type="match status" value="1"/>
</dbReference>
<dbReference type="InterPro" id="IPR051533">
    <property type="entry name" value="WaaL-like"/>
</dbReference>
<dbReference type="PANTHER" id="PTHR37422:SF17">
    <property type="entry name" value="O-ANTIGEN LIGASE"/>
    <property type="match status" value="1"/>
</dbReference>